<evidence type="ECO:0000313" key="3">
    <source>
        <dbReference type="Proteomes" id="UP000663760"/>
    </source>
</evidence>
<reference evidence="2" key="1">
    <citation type="submission" date="2020-02" db="EMBL/GenBank/DDBJ databases">
        <authorList>
            <person name="Scholz U."/>
            <person name="Mascher M."/>
            <person name="Fiebig A."/>
        </authorList>
    </citation>
    <scope>NUCLEOTIDE SEQUENCE</scope>
</reference>
<sequence>MRNPSWLDLYPSWVWLLDELSLKPEAHFLQSSMRHPLSLSLWLWIWDIQLLKFQQGALPANQLINHIEDVLKVSRWWPAEPPFGAV</sequence>
<accession>A0A7I8KGS3</accession>
<dbReference type="EMBL" id="LR746268">
    <property type="protein sequence ID" value="CAA7396903.1"/>
    <property type="molecule type" value="Genomic_DNA"/>
</dbReference>
<gene>
    <name evidence="1" type="ORF">SI7747_05006968</name>
    <name evidence="2" type="ORF">SI8410_05007566</name>
</gene>
<proteinExistence type="predicted"/>
<dbReference type="EMBL" id="LR743592">
    <property type="protein sequence ID" value="CAA2620799.1"/>
    <property type="molecule type" value="Genomic_DNA"/>
</dbReference>
<evidence type="ECO:0000313" key="1">
    <source>
        <dbReference type="EMBL" id="CAA2620799.1"/>
    </source>
</evidence>
<name>A0A7I8KGS3_SPIIN</name>
<keyword evidence="3" id="KW-1185">Reference proteome</keyword>
<organism evidence="2 3">
    <name type="scientific">Spirodela intermedia</name>
    <name type="common">Intermediate duckweed</name>
    <dbReference type="NCBI Taxonomy" id="51605"/>
    <lineage>
        <taxon>Eukaryota</taxon>
        <taxon>Viridiplantae</taxon>
        <taxon>Streptophyta</taxon>
        <taxon>Embryophyta</taxon>
        <taxon>Tracheophyta</taxon>
        <taxon>Spermatophyta</taxon>
        <taxon>Magnoliopsida</taxon>
        <taxon>Liliopsida</taxon>
        <taxon>Araceae</taxon>
        <taxon>Lemnoideae</taxon>
        <taxon>Spirodela</taxon>
    </lineage>
</organism>
<dbReference type="Proteomes" id="UP000663760">
    <property type="component" value="Chromosome 5"/>
</dbReference>
<protein>
    <submittedName>
        <fullName evidence="2">Uncharacterized protein</fullName>
    </submittedName>
</protein>
<evidence type="ECO:0000313" key="2">
    <source>
        <dbReference type="EMBL" id="CAA7396903.1"/>
    </source>
</evidence>
<dbReference type="AlphaFoldDB" id="A0A7I8KGS3"/>